<dbReference type="NCBIfam" id="NF003268">
    <property type="entry name" value="PRK04239.1"/>
    <property type="match status" value="1"/>
</dbReference>
<feature type="compositionally biased region" description="Low complexity" evidence="4">
    <location>
        <begin position="15"/>
        <end position="35"/>
    </location>
</feature>
<dbReference type="PIRSF" id="PIRSF015730">
    <property type="entry name" value="TFAR19"/>
    <property type="match status" value="1"/>
</dbReference>
<dbReference type="RefSeq" id="WP_276699096.1">
    <property type="nucleotide sequence ID" value="NZ_JADIIL010000022.1"/>
</dbReference>
<sequence>MSDIEEIRRRRIAELQQQAAAQQAQQQPSDAQSQEQMRRELEAQKKQAMMQILTPEARSRLANLRLTKPEFVEQIELQLIQLAQMGRVQSKITDQQLKELLRKLSGQKREINITWK</sequence>
<gene>
    <name evidence="5" type="ORF">ISP06_06295</name>
</gene>
<evidence type="ECO:0000256" key="4">
    <source>
        <dbReference type="SAM" id="MobiDB-lite"/>
    </source>
</evidence>
<dbReference type="InterPro" id="IPR036883">
    <property type="entry name" value="PDCD5-like_sf"/>
</dbReference>
<keyword evidence="2 3" id="KW-0238">DNA-binding</keyword>
<feature type="compositionally biased region" description="Basic and acidic residues" evidence="4">
    <location>
        <begin position="36"/>
        <end position="45"/>
    </location>
</feature>
<comment type="caution">
    <text evidence="5">The sequence shown here is derived from an EMBL/GenBank/DDBJ whole genome shotgun (WGS) entry which is preliminary data.</text>
</comment>
<dbReference type="Pfam" id="PF01984">
    <property type="entry name" value="dsDNA_bind"/>
    <property type="match status" value="1"/>
</dbReference>
<dbReference type="InterPro" id="IPR002836">
    <property type="entry name" value="PDCD5-like"/>
</dbReference>
<name>A0A843AWI5_METFO</name>
<dbReference type="Gene3D" id="1.10.8.140">
    <property type="entry name" value="PDCD5-like"/>
    <property type="match status" value="1"/>
</dbReference>
<evidence type="ECO:0000313" key="6">
    <source>
        <dbReference type="Proteomes" id="UP000606900"/>
    </source>
</evidence>
<dbReference type="GO" id="GO:0005829">
    <property type="term" value="C:cytosol"/>
    <property type="evidence" value="ECO:0007669"/>
    <property type="project" value="TreeGrafter"/>
</dbReference>
<reference evidence="5" key="1">
    <citation type="submission" date="2020-10" db="EMBL/GenBank/DDBJ databases">
        <title>Dehalococcoides mccartyi of a TCE/Cr reducing biochatode.</title>
        <authorList>
            <person name="Matturro B."/>
        </authorList>
    </citation>
    <scope>NUCLEOTIDE SEQUENCE</scope>
    <source>
        <strain evidence="5">Bin2</strain>
    </source>
</reference>
<organism evidence="5 6">
    <name type="scientific">Methanobacterium formicicum</name>
    <dbReference type="NCBI Taxonomy" id="2162"/>
    <lineage>
        <taxon>Archaea</taxon>
        <taxon>Methanobacteriati</taxon>
        <taxon>Methanobacteriota</taxon>
        <taxon>Methanomada group</taxon>
        <taxon>Methanobacteria</taxon>
        <taxon>Methanobacteriales</taxon>
        <taxon>Methanobacteriaceae</taxon>
        <taxon>Methanobacterium</taxon>
    </lineage>
</organism>
<evidence type="ECO:0000256" key="2">
    <source>
        <dbReference type="ARBA" id="ARBA00023125"/>
    </source>
</evidence>
<dbReference type="EMBL" id="JADIIL010000022">
    <property type="protein sequence ID" value="MBF4475065.1"/>
    <property type="molecule type" value="Genomic_DNA"/>
</dbReference>
<dbReference type="GO" id="GO:0003677">
    <property type="term" value="F:DNA binding"/>
    <property type="evidence" value="ECO:0007669"/>
    <property type="project" value="UniProtKB-UniRule"/>
</dbReference>
<feature type="region of interest" description="Disordered" evidence="4">
    <location>
        <begin position="15"/>
        <end position="47"/>
    </location>
</feature>
<dbReference type="PANTHER" id="PTHR10840:SF0">
    <property type="entry name" value="PROGRAMMED CELL DEATH PROTEIN 5"/>
    <property type="match status" value="1"/>
</dbReference>
<accession>A0A843AWI5</accession>
<evidence type="ECO:0000313" key="5">
    <source>
        <dbReference type="EMBL" id="MBF4475065.1"/>
    </source>
</evidence>
<dbReference type="InterPro" id="IPR022889">
    <property type="entry name" value="DNA_bind_arc"/>
</dbReference>
<proteinExistence type="inferred from homology"/>
<comment type="similarity">
    <text evidence="1 3">Belongs to the PDCD5 family.</text>
</comment>
<dbReference type="AlphaFoldDB" id="A0A843AWI5"/>
<evidence type="ECO:0000256" key="3">
    <source>
        <dbReference type="HAMAP-Rule" id="MF_00026"/>
    </source>
</evidence>
<protein>
    <recommendedName>
        <fullName evidence="3">DNA-binding protein ISP06_06295</fullName>
    </recommendedName>
</protein>
<dbReference type="HAMAP" id="MF_00026">
    <property type="entry name" value="dsDNA_bind"/>
    <property type="match status" value="1"/>
</dbReference>
<evidence type="ECO:0000256" key="1">
    <source>
        <dbReference type="ARBA" id="ARBA00010490"/>
    </source>
</evidence>
<dbReference type="PANTHER" id="PTHR10840">
    <property type="entry name" value="PROGRAMMED CELL DEATH PROTEIN 5"/>
    <property type="match status" value="1"/>
</dbReference>
<dbReference type="SUPFAM" id="SSF46950">
    <property type="entry name" value="Double-stranded DNA-binding domain"/>
    <property type="match status" value="1"/>
</dbReference>
<dbReference type="Proteomes" id="UP000606900">
    <property type="component" value="Unassembled WGS sequence"/>
</dbReference>